<evidence type="ECO:0000313" key="5">
    <source>
        <dbReference type="Proteomes" id="UP000198677"/>
    </source>
</evidence>
<dbReference type="SUPFAM" id="SSF54631">
    <property type="entry name" value="CBS-domain pair"/>
    <property type="match status" value="1"/>
</dbReference>
<dbReference type="RefSeq" id="WP_245816217.1">
    <property type="nucleotide sequence ID" value="NZ_FOAW01000009.1"/>
</dbReference>
<dbReference type="InterPro" id="IPR018821">
    <property type="entry name" value="DUF294_put_nucleoTrafse_sb-bd"/>
</dbReference>
<dbReference type="InterPro" id="IPR051462">
    <property type="entry name" value="CBS_domain-containing"/>
</dbReference>
<keyword evidence="1" id="KW-0677">Repeat</keyword>
<organism evidence="4 5">
    <name type="scientific">Rhodococcus maanshanensis</name>
    <dbReference type="NCBI Taxonomy" id="183556"/>
    <lineage>
        <taxon>Bacteria</taxon>
        <taxon>Bacillati</taxon>
        <taxon>Actinomycetota</taxon>
        <taxon>Actinomycetes</taxon>
        <taxon>Mycobacteriales</taxon>
        <taxon>Nocardiaceae</taxon>
        <taxon>Rhodococcus</taxon>
    </lineage>
</organism>
<gene>
    <name evidence="4" type="ORF">SAMN05444583_109128</name>
</gene>
<dbReference type="GO" id="GO:0008773">
    <property type="term" value="F:[protein-PII] uridylyltransferase activity"/>
    <property type="evidence" value="ECO:0007669"/>
    <property type="project" value="InterPro"/>
</dbReference>
<evidence type="ECO:0000256" key="2">
    <source>
        <dbReference type="PROSITE-ProRule" id="PRU00703"/>
    </source>
</evidence>
<reference evidence="5" key="1">
    <citation type="submission" date="2016-10" db="EMBL/GenBank/DDBJ databases">
        <authorList>
            <person name="Varghese N."/>
            <person name="Submissions S."/>
        </authorList>
    </citation>
    <scope>NUCLEOTIDE SEQUENCE [LARGE SCALE GENOMIC DNA]</scope>
    <source>
        <strain evidence="5">DSM 44675</strain>
    </source>
</reference>
<dbReference type="Gene3D" id="3.10.580.10">
    <property type="entry name" value="CBS-domain"/>
    <property type="match status" value="1"/>
</dbReference>
<sequence>MRAVQGKDGGGASVAPLVVRDPAMRRAGELLRGPALTCAPDSTAREAAELMTREGRRYVLVPLGGGSHGIFTDGDLRRRVVAAGLGTHTPVSAVMTAPARTVSADRLGADVLMDMLERGVRHMPVLSETGALLGVLEDGDLLATATRSGFLLRAAVSRSDTPDALVSATAQVPELVLGLWRARVAPLDVSAILSVIVDAAAAQALHLETGSARSGRTPFTWLSLGSVARREAMPGSDVDSALVWADEDERPDTDTELMAAAARVHRLLDRCGFPSDEKGATAARPRFARSAGAWSQAAERWIADPYEDKGVLMISLLTDSRVTWGDDDLDLSAPVSARTRATPAAMKLLLREAVEDKVRIHSLRQILTRRTDSVNLKSQGVMPIVNIARWAGLAAGLGGGSTPARLQAAAGTGFLPDDDARILAESFDVLQQIRLRHQCEQLEQGLPITDELTIASLTPLYRSLLANAVREIAGVQRKLAYAGPGA</sequence>
<dbReference type="SMART" id="SM00116">
    <property type="entry name" value="CBS"/>
    <property type="match status" value="2"/>
</dbReference>
<dbReference type="Pfam" id="PF03445">
    <property type="entry name" value="DUF294"/>
    <property type="match status" value="1"/>
</dbReference>
<keyword evidence="5" id="KW-1185">Reference proteome</keyword>
<dbReference type="EMBL" id="FOAW01000009">
    <property type="protein sequence ID" value="SEL45916.1"/>
    <property type="molecule type" value="Genomic_DNA"/>
</dbReference>
<dbReference type="Pfam" id="PF00571">
    <property type="entry name" value="CBS"/>
    <property type="match status" value="2"/>
</dbReference>
<dbReference type="Proteomes" id="UP000198677">
    <property type="component" value="Unassembled WGS sequence"/>
</dbReference>
<dbReference type="Pfam" id="PF10335">
    <property type="entry name" value="DUF294_C"/>
    <property type="match status" value="1"/>
</dbReference>
<dbReference type="InterPro" id="IPR005105">
    <property type="entry name" value="GlnD_Uridyltrans_N"/>
</dbReference>
<evidence type="ECO:0000313" key="4">
    <source>
        <dbReference type="EMBL" id="SEL45916.1"/>
    </source>
</evidence>
<name>A0A1H7QDD5_9NOCA</name>
<keyword evidence="2" id="KW-0129">CBS domain</keyword>
<dbReference type="PANTHER" id="PTHR48108:SF26">
    <property type="entry name" value="CBS DOMAIN-CONTAINING PROTEIN DDB_G0289609"/>
    <property type="match status" value="1"/>
</dbReference>
<dbReference type="InterPro" id="IPR046342">
    <property type="entry name" value="CBS_dom_sf"/>
</dbReference>
<protein>
    <submittedName>
        <fullName evidence="4">CBS domain-containing protein</fullName>
    </submittedName>
</protein>
<proteinExistence type="predicted"/>
<feature type="domain" description="CBS" evidence="3">
    <location>
        <begin position="95"/>
        <end position="151"/>
    </location>
</feature>
<dbReference type="CDD" id="cd05401">
    <property type="entry name" value="NT_GlnE_GlnD_like"/>
    <property type="match status" value="1"/>
</dbReference>
<dbReference type="AlphaFoldDB" id="A0A1H7QDD5"/>
<accession>A0A1H7QDD5</accession>
<dbReference type="PROSITE" id="PS51371">
    <property type="entry name" value="CBS"/>
    <property type="match status" value="1"/>
</dbReference>
<dbReference type="InterPro" id="IPR000644">
    <property type="entry name" value="CBS_dom"/>
</dbReference>
<evidence type="ECO:0000256" key="1">
    <source>
        <dbReference type="ARBA" id="ARBA00022737"/>
    </source>
</evidence>
<dbReference type="PANTHER" id="PTHR48108">
    <property type="entry name" value="CBS DOMAIN-CONTAINING PROTEIN CBSX2, CHLOROPLASTIC"/>
    <property type="match status" value="1"/>
</dbReference>
<evidence type="ECO:0000259" key="3">
    <source>
        <dbReference type="PROSITE" id="PS51371"/>
    </source>
</evidence>